<dbReference type="STRING" id="30069.A0A182YA27"/>
<dbReference type="GO" id="GO:0005789">
    <property type="term" value="C:endoplasmic reticulum membrane"/>
    <property type="evidence" value="ECO:0007669"/>
    <property type="project" value="UniProtKB-SubCell"/>
</dbReference>
<keyword evidence="6" id="KW-0256">Endoplasmic reticulum</keyword>
<evidence type="ECO:0000256" key="7">
    <source>
        <dbReference type="ARBA" id="ARBA00022989"/>
    </source>
</evidence>
<evidence type="ECO:0000256" key="8">
    <source>
        <dbReference type="ARBA" id="ARBA00023136"/>
    </source>
</evidence>
<protein>
    <recommendedName>
        <fullName evidence="4 9">ER membrane protein complex subunit 4</fullName>
    </recommendedName>
</protein>
<dbReference type="PANTHER" id="PTHR19315">
    <property type="entry name" value="ER MEMBRANE PROTEIN COMPLEX SUBUNIT 4"/>
    <property type="match status" value="1"/>
</dbReference>
<sequence>MPSSVDRSELTMTTKVAAKKFKWALDFNTKPRSSGSDIAAPPGYNPSADVISSKVVNQTDQSHLILKKSWEIALGPIKQFPMNLVIMYMSGNSISIFPIMMVVMMFIRPMKMMLSTHSTFKVIEGISATGQKLVFLLGNLVNIGLALYKCHSMGLLPTHASDWLAFVEPQKRLEYSGGGISLL</sequence>
<proteinExistence type="inferred from homology"/>
<evidence type="ECO:0000313" key="12">
    <source>
        <dbReference type="Proteomes" id="UP000076408"/>
    </source>
</evidence>
<evidence type="ECO:0000313" key="11">
    <source>
        <dbReference type="EnsemblMetazoa" id="ASTEI05313-PA"/>
    </source>
</evidence>
<evidence type="ECO:0000256" key="5">
    <source>
        <dbReference type="ARBA" id="ARBA00022692"/>
    </source>
</evidence>
<evidence type="ECO:0000256" key="9">
    <source>
        <dbReference type="PIRNR" id="PIRNR017207"/>
    </source>
</evidence>
<dbReference type="VEuPathDB" id="VectorBase:ASTEI20_033684"/>
<keyword evidence="8 9" id="KW-0472">Membrane</keyword>
<reference evidence="11" key="2">
    <citation type="submission" date="2020-05" db="UniProtKB">
        <authorList>
            <consortium name="EnsemblMetazoa"/>
        </authorList>
    </citation>
    <scope>IDENTIFICATION</scope>
    <source>
        <strain evidence="11">Indian</strain>
    </source>
</reference>
<dbReference type="VEuPathDB" id="VectorBase:ASTEI05313"/>
<evidence type="ECO:0000256" key="3">
    <source>
        <dbReference type="ARBA" id="ARBA00011276"/>
    </source>
</evidence>
<comment type="similarity">
    <text evidence="2 9">Belongs to the EMC4 family.</text>
</comment>
<organism evidence="11 12">
    <name type="scientific">Anopheles stephensi</name>
    <name type="common">Indo-Pakistan malaria mosquito</name>
    <dbReference type="NCBI Taxonomy" id="30069"/>
    <lineage>
        <taxon>Eukaryota</taxon>
        <taxon>Metazoa</taxon>
        <taxon>Ecdysozoa</taxon>
        <taxon>Arthropoda</taxon>
        <taxon>Hexapoda</taxon>
        <taxon>Insecta</taxon>
        <taxon>Pterygota</taxon>
        <taxon>Neoptera</taxon>
        <taxon>Endopterygota</taxon>
        <taxon>Diptera</taxon>
        <taxon>Nematocera</taxon>
        <taxon>Culicoidea</taxon>
        <taxon>Culicidae</taxon>
        <taxon>Anophelinae</taxon>
        <taxon>Anopheles</taxon>
    </lineage>
</organism>
<name>A0A182YA27_ANOST</name>
<dbReference type="EnsemblMetazoa" id="ASTEI05313-RA">
    <property type="protein sequence ID" value="ASTEI05313-PA"/>
    <property type="gene ID" value="ASTEI05313"/>
</dbReference>
<evidence type="ECO:0000256" key="4">
    <source>
        <dbReference type="ARBA" id="ARBA00020820"/>
    </source>
</evidence>
<dbReference type="VEuPathDB" id="VectorBase:ASTE004791"/>
<comment type="subunit">
    <text evidence="3">Component of the ER membrane protein complex (EMC).</text>
</comment>
<evidence type="ECO:0000256" key="6">
    <source>
        <dbReference type="ARBA" id="ARBA00022824"/>
    </source>
</evidence>
<evidence type="ECO:0000256" key="10">
    <source>
        <dbReference type="SAM" id="Phobius"/>
    </source>
</evidence>
<accession>A0A182YA27</accession>
<keyword evidence="7 10" id="KW-1133">Transmembrane helix</keyword>
<keyword evidence="12" id="KW-1185">Reference proteome</keyword>
<dbReference type="PIRSF" id="PIRSF017207">
    <property type="entry name" value="UCP017207_TM-p85"/>
    <property type="match status" value="1"/>
</dbReference>
<dbReference type="AlphaFoldDB" id="A0A182YA27"/>
<evidence type="ECO:0000256" key="2">
    <source>
        <dbReference type="ARBA" id="ARBA00007715"/>
    </source>
</evidence>
<reference evidence="12" key="1">
    <citation type="journal article" date="2014" name="Genome Biol.">
        <title>Genome analysis of a major urban malaria vector mosquito, Anopheles stephensi.</title>
        <authorList>
            <person name="Jiang X."/>
            <person name="Peery A."/>
            <person name="Hall A.B."/>
            <person name="Sharma A."/>
            <person name="Chen X.G."/>
            <person name="Waterhouse R.M."/>
            <person name="Komissarov A."/>
            <person name="Riehle M.M."/>
            <person name="Shouche Y."/>
            <person name="Sharakhova M.V."/>
            <person name="Lawson D."/>
            <person name="Pakpour N."/>
            <person name="Arensburger P."/>
            <person name="Davidson V.L."/>
            <person name="Eiglmeier K."/>
            <person name="Emrich S."/>
            <person name="George P."/>
            <person name="Kennedy R.C."/>
            <person name="Mane S.P."/>
            <person name="Maslen G."/>
            <person name="Oringanje C."/>
            <person name="Qi Y."/>
            <person name="Settlage R."/>
            <person name="Tojo M."/>
            <person name="Tubio J.M."/>
            <person name="Unger M.F."/>
            <person name="Wang B."/>
            <person name="Vernick K.D."/>
            <person name="Ribeiro J.M."/>
            <person name="James A.A."/>
            <person name="Michel K."/>
            <person name="Riehle M.A."/>
            <person name="Luckhart S."/>
            <person name="Sharakhov I.V."/>
            <person name="Tu Z."/>
        </authorList>
    </citation>
    <scope>NUCLEOTIDE SEQUENCE [LARGE SCALE GENOMIC DNA]</scope>
    <source>
        <strain evidence="12">Indian</strain>
    </source>
</reference>
<evidence type="ECO:0000256" key="1">
    <source>
        <dbReference type="ARBA" id="ARBA00004477"/>
    </source>
</evidence>
<feature type="transmembrane region" description="Helical" evidence="10">
    <location>
        <begin position="85"/>
        <end position="107"/>
    </location>
</feature>
<dbReference type="Proteomes" id="UP000076408">
    <property type="component" value="Unassembled WGS sequence"/>
</dbReference>
<dbReference type="OMA" id="QQTFKVI"/>
<comment type="subcellular location">
    <subcellularLocation>
        <location evidence="1">Endoplasmic reticulum membrane</location>
        <topology evidence="1">Multi-pass membrane protein</topology>
    </subcellularLocation>
</comment>
<dbReference type="Pfam" id="PF06417">
    <property type="entry name" value="EMC4"/>
    <property type="match status" value="1"/>
</dbReference>
<dbReference type="InterPro" id="IPR009445">
    <property type="entry name" value="TMEM85/Emc4"/>
</dbReference>
<keyword evidence="5 10" id="KW-0812">Transmembrane</keyword>